<reference evidence="2" key="1">
    <citation type="submission" date="2020-05" db="EMBL/GenBank/DDBJ databases">
        <authorList>
            <person name="Chiriac C."/>
            <person name="Salcher M."/>
            <person name="Ghai R."/>
            <person name="Kavagutti S V."/>
        </authorList>
    </citation>
    <scope>NUCLEOTIDE SEQUENCE</scope>
</reference>
<evidence type="ECO:0000313" key="2">
    <source>
        <dbReference type="EMBL" id="CAB4745406.1"/>
    </source>
</evidence>
<sequence>MDKSSASGAYEFSKFVTTLSFLIFFLLVAIENSQTKITNVRAPVISASDRADITLNPHCHYGTNPEPPGGD</sequence>
<keyword evidence="1" id="KW-0472">Membrane</keyword>
<dbReference type="EMBL" id="CAEZZD010000042">
    <property type="protein sequence ID" value="CAB4745406.1"/>
    <property type="molecule type" value="Genomic_DNA"/>
</dbReference>
<dbReference type="AlphaFoldDB" id="A0A6J6TDZ2"/>
<feature type="transmembrane region" description="Helical" evidence="1">
    <location>
        <begin position="12"/>
        <end position="30"/>
    </location>
</feature>
<keyword evidence="1" id="KW-0812">Transmembrane</keyword>
<evidence type="ECO:0000256" key="1">
    <source>
        <dbReference type="SAM" id="Phobius"/>
    </source>
</evidence>
<gene>
    <name evidence="2" type="ORF">UFOPK2824_00411</name>
</gene>
<accession>A0A6J6TDZ2</accession>
<name>A0A6J6TDZ2_9ZZZZ</name>
<organism evidence="2">
    <name type="scientific">freshwater metagenome</name>
    <dbReference type="NCBI Taxonomy" id="449393"/>
    <lineage>
        <taxon>unclassified sequences</taxon>
        <taxon>metagenomes</taxon>
        <taxon>ecological metagenomes</taxon>
    </lineage>
</organism>
<protein>
    <submittedName>
        <fullName evidence="2">Unannotated protein</fullName>
    </submittedName>
</protein>
<proteinExistence type="predicted"/>
<keyword evidence="1" id="KW-1133">Transmembrane helix</keyword>